<organism evidence="1 2">
    <name type="scientific">Tritonibacter mobilis F1926</name>
    <dbReference type="NCBI Taxonomy" id="1265309"/>
    <lineage>
        <taxon>Bacteria</taxon>
        <taxon>Pseudomonadati</taxon>
        <taxon>Pseudomonadota</taxon>
        <taxon>Alphaproteobacteria</taxon>
        <taxon>Rhodobacterales</taxon>
        <taxon>Paracoccaceae</taxon>
        <taxon>Tritonibacter</taxon>
    </lineage>
</organism>
<dbReference type="OrthoDB" id="9757976at2"/>
<dbReference type="GeneID" id="28248683"/>
<evidence type="ECO:0000313" key="1">
    <source>
        <dbReference type="EMBL" id="ANP39643.1"/>
    </source>
</evidence>
<dbReference type="EMBL" id="CP015230">
    <property type="protein sequence ID" value="ANP39643.1"/>
    <property type="molecule type" value="Genomic_DNA"/>
</dbReference>
<dbReference type="STRING" id="1265309.K529_002585"/>
<accession>A0A1B0ZZ98</accession>
<name>A0A1B0ZZ98_9RHOB</name>
<protein>
    <submittedName>
        <fullName evidence="1">Uncharacterized protein</fullName>
    </submittedName>
</protein>
<sequence length="190" mass="21919">MDWHQVRQLEEDLKKVRIFLFEVARKQPEIELWGLGLVNRIVGADEALALLRTIETRLSDFQSSVRYAAPEIFQKVSELLDNSPLYHRAAEFSVSIELEKHSKHPSIVLPAAIQAIFRYLNIRRERILDNDEGVPLRKIIVDLDRLLSLVSLGHVDKRDSHWGFDVFQAGICYGDQLAPKPDERRRVVAV</sequence>
<gene>
    <name evidence="1" type="ORF">K529_002585</name>
</gene>
<dbReference type="Proteomes" id="UP000013243">
    <property type="component" value="Chromosome"/>
</dbReference>
<evidence type="ECO:0000313" key="2">
    <source>
        <dbReference type="Proteomes" id="UP000013243"/>
    </source>
</evidence>
<dbReference type="AlphaFoldDB" id="A0A1B0ZZ98"/>
<dbReference type="KEGG" id="rmb:K529_002585"/>
<proteinExistence type="predicted"/>
<dbReference type="RefSeq" id="WP_065317468.1">
    <property type="nucleotide sequence ID" value="NZ_CP015230.1"/>
</dbReference>
<reference evidence="1 2" key="1">
    <citation type="journal article" date="2016" name="ISME J.">
        <title>Global occurrence and heterogeneity of the Roseobacter-clade species Ruegeria mobilis.</title>
        <authorList>
            <person name="Sonnenschein E."/>
            <person name="Gram L."/>
        </authorList>
    </citation>
    <scope>NUCLEOTIDE SEQUENCE [LARGE SCALE GENOMIC DNA]</scope>
    <source>
        <strain evidence="1 2">F1926</strain>
    </source>
</reference>